<evidence type="ECO:0000256" key="3">
    <source>
        <dbReference type="ARBA" id="ARBA00022729"/>
    </source>
</evidence>
<dbReference type="InterPro" id="IPR013783">
    <property type="entry name" value="Ig-like_fold"/>
</dbReference>
<dbReference type="GO" id="GO:0004252">
    <property type="term" value="F:serine-type endopeptidase activity"/>
    <property type="evidence" value="ECO:0007669"/>
    <property type="project" value="UniProtKB-UniRule"/>
</dbReference>
<dbReference type="EMBL" id="KZ679681">
    <property type="protein sequence ID" value="PTB53540.1"/>
    <property type="molecule type" value="Genomic_DNA"/>
</dbReference>
<feature type="signal peptide" evidence="9">
    <location>
        <begin position="1"/>
        <end position="21"/>
    </location>
</feature>
<dbReference type="InterPro" id="IPR036852">
    <property type="entry name" value="Peptidase_S8/S53_dom_sf"/>
</dbReference>
<feature type="active site" description="Charge relay system" evidence="6 7">
    <location>
        <position position="155"/>
    </location>
</feature>
<dbReference type="GO" id="GO:0016020">
    <property type="term" value="C:membrane"/>
    <property type="evidence" value="ECO:0007669"/>
    <property type="project" value="InterPro"/>
</dbReference>
<dbReference type="PANTHER" id="PTHR43806:SF66">
    <property type="entry name" value="SERIN ENDOPEPTIDASE"/>
    <property type="match status" value="1"/>
</dbReference>
<sequence>MRLLNFLTVLTAAAGGLSVEASLLRRDDASATNDTSSAPIPNRYIVEFAEGVNPQQAASDLANAGASVLKIFDSDVFSGASVLSDTHNLDTLQSLTPVLRSWHSKKIKLTAPIATSQTFGPGAASANFSVHHMTGVDKLHEAGILGKGAKVAVVDTGVWYPHHALGGGFGPGFKVAGGYDLVGTWWGYNTSDKSPKPDPLDGLGHGTHVSGIIAGQADSYVGVAPEASLYVYKVFGDYADYTDTDTLIDAFLMAYSDGADIITSSVGGQSGFSDDPWAVTASRLAEKGVVVTIANGNDGTSGPFSESNGSNGEFVLAVASVNSDVTAEAAFEATFESHTSKKITVSYQASVFWDSAAYDGWPIVPFNTDPSAPTDACHAFNSGWNLNYTNSIVLVSDGACNWQTKLSVLNALHNYTLPILIYTSQYPVSAFFNGSGDSTVGYIPLDAGETFMQALRTGVKVTASFKNTVEHLKFLPSPAFYGGGMPSYYSSVGPTNDLALKPDVAAPGGDIFSTYLDDGWAILSGTSMATPYIAGVAALYIGKYGGRHVHGPGFAKDLSMRIIASGKSLDWLSDPLNPGTSDIRAPVFQVGTGLVNASKVLNFQTSLSFSKFMLNDTHNFERYHSVDITNNSPRPITYTFSVEASGAIDTMVSNQDPSGKPVVGVYTQVFAAPYAAVPSVTLPHGTFTVKPGQTKTANINFMYPSGLNATNLPLYSGKIIITGSNGESLAVPYMGVGANIHKDLDSVFYYGSGLPGITSGSRGTPIGDAPSWSFNVNPFVKSYPTLRLAFNFDTTEFRWDIFESTWREKDWTYPPVVGKKGYVGAASLWSNGIPLLIPNTSDVSATPFTDIPRSISGSYAWLWFGQLANGSQMTPGTYWMRLAALRPFSTNPQNSDNWDIFTTPQFQVTPLPTEDKFR</sequence>
<dbReference type="Pfam" id="PF06280">
    <property type="entry name" value="fn3_5"/>
    <property type="match status" value="1"/>
</dbReference>
<dbReference type="InterPro" id="IPR010435">
    <property type="entry name" value="C5a/SBT2-like_Fn3"/>
</dbReference>
<dbReference type="AlphaFoldDB" id="A0A2T4A8Y8"/>
<accession>A0A2T4A8Y8</accession>
<dbReference type="InterPro" id="IPR022398">
    <property type="entry name" value="Peptidase_S8_His-AS"/>
</dbReference>
<evidence type="ECO:0000256" key="1">
    <source>
        <dbReference type="ARBA" id="ARBA00011073"/>
    </source>
</evidence>
<reference evidence="12 13" key="1">
    <citation type="submission" date="2016-07" db="EMBL/GenBank/DDBJ databases">
        <title>Multiple horizontal gene transfer events from other fungi enriched the ability of initially mycotrophic Trichoderma (Ascomycota) to feed on dead plant biomass.</title>
        <authorList>
            <consortium name="DOE Joint Genome Institute"/>
            <person name="Aerts A."/>
            <person name="Atanasova L."/>
            <person name="Chenthamara K."/>
            <person name="Zhang J."/>
            <person name="Grujic M."/>
            <person name="Henrissat B."/>
            <person name="Kuo A."/>
            <person name="Salamov A."/>
            <person name="Lipzen A."/>
            <person name="Labutti K."/>
            <person name="Barry K."/>
            <person name="Miao Y."/>
            <person name="Rahimi M.J."/>
            <person name="Shen Q."/>
            <person name="Grigoriev I.V."/>
            <person name="Kubicek C.P."/>
            <person name="Druzhinina I.S."/>
        </authorList>
    </citation>
    <scope>NUCLEOTIDE SEQUENCE [LARGE SCALE GENOMIC DNA]</scope>
    <source>
        <strain evidence="12 13">CBS 226.95</strain>
    </source>
</reference>
<dbReference type="GeneID" id="36620530"/>
<evidence type="ECO:0000256" key="8">
    <source>
        <dbReference type="RuleBase" id="RU003355"/>
    </source>
</evidence>
<dbReference type="SUPFAM" id="SSF52743">
    <property type="entry name" value="Subtilisin-like"/>
    <property type="match status" value="1"/>
</dbReference>
<dbReference type="PROSITE" id="PS00136">
    <property type="entry name" value="SUBTILASE_ASP"/>
    <property type="match status" value="1"/>
</dbReference>
<dbReference type="InterPro" id="IPR034187">
    <property type="entry name" value="Peptidases_S8_5"/>
</dbReference>
<dbReference type="Gene3D" id="2.60.40.10">
    <property type="entry name" value="Immunoglobulins"/>
    <property type="match status" value="1"/>
</dbReference>
<evidence type="ECO:0000256" key="5">
    <source>
        <dbReference type="ARBA" id="ARBA00022825"/>
    </source>
</evidence>
<dbReference type="InterPro" id="IPR015500">
    <property type="entry name" value="Peptidase_S8_subtilisin-rel"/>
</dbReference>
<evidence type="ECO:0000256" key="4">
    <source>
        <dbReference type="ARBA" id="ARBA00022801"/>
    </source>
</evidence>
<feature type="domain" description="C5a peptidase/Subtilisin-like protease SBT2-like Fn3-like" evidence="11">
    <location>
        <begin position="614"/>
        <end position="734"/>
    </location>
</feature>
<evidence type="ECO:0000256" key="2">
    <source>
        <dbReference type="ARBA" id="ARBA00022670"/>
    </source>
</evidence>
<dbReference type="PROSITE" id="PS00138">
    <property type="entry name" value="SUBTILASE_SER"/>
    <property type="match status" value="1"/>
</dbReference>
<dbReference type="RefSeq" id="XP_024773217.1">
    <property type="nucleotide sequence ID" value="XM_024911971.1"/>
</dbReference>
<gene>
    <name evidence="12" type="ORF">M431DRAFT_116744</name>
</gene>
<evidence type="ECO:0000259" key="10">
    <source>
        <dbReference type="Pfam" id="PF00082"/>
    </source>
</evidence>
<keyword evidence="5 7" id="KW-0720">Serine protease</keyword>
<dbReference type="InterPro" id="IPR000209">
    <property type="entry name" value="Peptidase_S8/S53_dom"/>
</dbReference>
<comment type="similarity">
    <text evidence="1 7 8">Belongs to the peptidase S8 family.</text>
</comment>
<feature type="active site" description="Charge relay system" evidence="6 7">
    <location>
        <position position="527"/>
    </location>
</feature>
<proteinExistence type="inferred from homology"/>
<feature type="active site" description="Charge relay system" evidence="6 7">
    <location>
        <position position="205"/>
    </location>
</feature>
<evidence type="ECO:0000259" key="11">
    <source>
        <dbReference type="Pfam" id="PF06280"/>
    </source>
</evidence>
<feature type="domain" description="Peptidase S8/S53" evidence="10">
    <location>
        <begin position="146"/>
        <end position="544"/>
    </location>
</feature>
<keyword evidence="4 7" id="KW-0378">Hydrolase</keyword>
<dbReference type="PROSITE" id="PS00137">
    <property type="entry name" value="SUBTILASE_HIS"/>
    <property type="match status" value="1"/>
</dbReference>
<dbReference type="CDD" id="cd07489">
    <property type="entry name" value="Peptidases_S8_5"/>
    <property type="match status" value="1"/>
</dbReference>
<dbReference type="Proteomes" id="UP000241690">
    <property type="component" value="Unassembled WGS sequence"/>
</dbReference>
<keyword evidence="3 9" id="KW-0732">Signal</keyword>
<dbReference type="InterPro" id="IPR023828">
    <property type="entry name" value="Peptidase_S8_Ser-AS"/>
</dbReference>
<protein>
    <recommendedName>
        <fullName evidence="14">Peptidase S8/S53 domain-containing protein</fullName>
    </recommendedName>
</protein>
<evidence type="ECO:0000256" key="9">
    <source>
        <dbReference type="SAM" id="SignalP"/>
    </source>
</evidence>
<dbReference type="InterPro" id="IPR023827">
    <property type="entry name" value="Peptidase_S8_Asp-AS"/>
</dbReference>
<evidence type="ECO:0000256" key="6">
    <source>
        <dbReference type="PIRSR" id="PIRSR615500-1"/>
    </source>
</evidence>
<keyword evidence="2 7" id="KW-0645">Protease</keyword>
<feature type="chain" id="PRO_5015710703" description="Peptidase S8/S53 domain-containing protein" evidence="9">
    <location>
        <begin position="22"/>
        <end position="918"/>
    </location>
</feature>
<evidence type="ECO:0000313" key="13">
    <source>
        <dbReference type="Proteomes" id="UP000241690"/>
    </source>
</evidence>
<keyword evidence="13" id="KW-1185">Reference proteome</keyword>
<dbReference type="PRINTS" id="PR00723">
    <property type="entry name" value="SUBTILISIN"/>
</dbReference>
<name>A0A2T4A8Y8_TRIHA</name>
<evidence type="ECO:0000256" key="7">
    <source>
        <dbReference type="PROSITE-ProRule" id="PRU01240"/>
    </source>
</evidence>
<dbReference type="STRING" id="983964.A0A2T4A8Y8"/>
<evidence type="ECO:0000313" key="12">
    <source>
        <dbReference type="EMBL" id="PTB53540.1"/>
    </source>
</evidence>
<dbReference type="InterPro" id="IPR050131">
    <property type="entry name" value="Peptidase_S8_subtilisin-like"/>
</dbReference>
<dbReference type="PROSITE" id="PS51892">
    <property type="entry name" value="SUBTILASE"/>
    <property type="match status" value="1"/>
</dbReference>
<evidence type="ECO:0008006" key="14">
    <source>
        <dbReference type="Google" id="ProtNLM"/>
    </source>
</evidence>
<dbReference type="Gene3D" id="3.40.50.200">
    <property type="entry name" value="Peptidase S8/S53 domain"/>
    <property type="match status" value="2"/>
</dbReference>
<dbReference type="Pfam" id="PF00082">
    <property type="entry name" value="Peptidase_S8"/>
    <property type="match status" value="1"/>
</dbReference>
<organism evidence="12 13">
    <name type="scientific">Trichoderma harzianum CBS 226.95</name>
    <dbReference type="NCBI Taxonomy" id="983964"/>
    <lineage>
        <taxon>Eukaryota</taxon>
        <taxon>Fungi</taxon>
        <taxon>Dikarya</taxon>
        <taxon>Ascomycota</taxon>
        <taxon>Pezizomycotina</taxon>
        <taxon>Sordariomycetes</taxon>
        <taxon>Hypocreomycetidae</taxon>
        <taxon>Hypocreales</taxon>
        <taxon>Hypocreaceae</taxon>
        <taxon>Trichoderma</taxon>
    </lineage>
</organism>
<dbReference type="GO" id="GO:0006508">
    <property type="term" value="P:proteolysis"/>
    <property type="evidence" value="ECO:0007669"/>
    <property type="project" value="UniProtKB-KW"/>
</dbReference>
<dbReference type="PANTHER" id="PTHR43806">
    <property type="entry name" value="PEPTIDASE S8"/>
    <property type="match status" value="1"/>
</dbReference>